<dbReference type="EMBL" id="JACHGO010000001">
    <property type="protein sequence ID" value="MBB5142468.1"/>
    <property type="molecule type" value="Genomic_DNA"/>
</dbReference>
<comment type="caution">
    <text evidence="1">The sequence shown here is derived from an EMBL/GenBank/DDBJ whole genome shotgun (WGS) entry which is preliminary data.</text>
</comment>
<dbReference type="Proteomes" id="UP000539075">
    <property type="component" value="Unassembled WGS sequence"/>
</dbReference>
<gene>
    <name evidence="1" type="ORF">HNQ38_000531</name>
</gene>
<dbReference type="AlphaFoldDB" id="A0A7W8C061"/>
<name>A0A7W8C061_9BACT</name>
<proteinExistence type="predicted"/>
<evidence type="ECO:0000313" key="1">
    <source>
        <dbReference type="EMBL" id="MBB5142468.1"/>
    </source>
</evidence>
<dbReference type="RefSeq" id="WP_183717836.1">
    <property type="nucleotide sequence ID" value="NZ_JACHGO010000001.1"/>
</dbReference>
<reference evidence="1 2" key="1">
    <citation type="submission" date="2020-08" db="EMBL/GenBank/DDBJ databases">
        <title>Genomic Encyclopedia of Type Strains, Phase IV (KMG-IV): sequencing the most valuable type-strain genomes for metagenomic binning, comparative biology and taxonomic classification.</title>
        <authorList>
            <person name="Goeker M."/>
        </authorList>
    </citation>
    <scope>NUCLEOTIDE SEQUENCE [LARGE SCALE GENOMIC DNA]</scope>
    <source>
        <strain evidence="1 2">DSM 11275</strain>
    </source>
</reference>
<evidence type="ECO:0000313" key="2">
    <source>
        <dbReference type="Proteomes" id="UP000539075"/>
    </source>
</evidence>
<accession>A0A7W8C061</accession>
<keyword evidence="2" id="KW-1185">Reference proteome</keyword>
<organism evidence="1 2">
    <name type="scientific">Desulfovibrio intestinalis</name>
    <dbReference type="NCBI Taxonomy" id="58621"/>
    <lineage>
        <taxon>Bacteria</taxon>
        <taxon>Pseudomonadati</taxon>
        <taxon>Thermodesulfobacteriota</taxon>
        <taxon>Desulfovibrionia</taxon>
        <taxon>Desulfovibrionales</taxon>
        <taxon>Desulfovibrionaceae</taxon>
        <taxon>Desulfovibrio</taxon>
    </lineage>
</organism>
<protein>
    <submittedName>
        <fullName evidence="1">Uncharacterized protein</fullName>
    </submittedName>
</protein>
<sequence length="121" mass="14112">MFIPAVIHYNCGRKSFLLLLINAIRGVRFIGNIRLMIFHSFFIKLAHPNAAYTATVRAGITWLRQKKVTSYLKKIAYFHTIPLSQRRLNRNAARGKQQLAIINKFSRLWAKKTLTQTLQRQ</sequence>